<dbReference type="STRING" id="1537102.L1LE93"/>
<keyword evidence="2" id="KW-1133">Transmembrane helix</keyword>
<feature type="transmembrane region" description="Helical" evidence="2">
    <location>
        <begin position="92"/>
        <end position="116"/>
    </location>
</feature>
<reference evidence="3 4" key="1">
    <citation type="journal article" date="2012" name="BMC Genomics">
        <title>Comparative genomic analysis and phylogenetic position of Theileria equi.</title>
        <authorList>
            <person name="Kappmeyer L.S."/>
            <person name="Thiagarajan M."/>
            <person name="Herndon D.R."/>
            <person name="Ramsay J.D."/>
            <person name="Caler E."/>
            <person name="Djikeng A."/>
            <person name="Gillespie J.J."/>
            <person name="Lau A.O."/>
            <person name="Roalson E.H."/>
            <person name="Silva J.C."/>
            <person name="Silva M.G."/>
            <person name="Suarez C.E."/>
            <person name="Ueti M.W."/>
            <person name="Nene V.M."/>
            <person name="Mealey R.H."/>
            <person name="Knowles D.P."/>
            <person name="Brayton K.A."/>
        </authorList>
    </citation>
    <scope>NUCLEOTIDE SEQUENCE [LARGE SCALE GENOMIC DNA]</scope>
    <source>
        <strain evidence="3 4">WA</strain>
    </source>
</reference>
<dbReference type="OrthoDB" id="365234at2759"/>
<evidence type="ECO:0000313" key="4">
    <source>
        <dbReference type="Proteomes" id="UP000031512"/>
    </source>
</evidence>
<dbReference type="Proteomes" id="UP000031512">
    <property type="component" value="Unassembled WGS sequence"/>
</dbReference>
<evidence type="ECO:0000256" key="2">
    <source>
        <dbReference type="SAM" id="Phobius"/>
    </source>
</evidence>
<dbReference type="GeneID" id="15806589"/>
<feature type="transmembrane region" description="Helical" evidence="2">
    <location>
        <begin position="21"/>
        <end position="45"/>
    </location>
</feature>
<keyword evidence="2" id="KW-0472">Membrane</keyword>
<sequence>MTAGSGGGSGAAEEKSTIRRFAMFMAGFSLLQTLRVAITAGRFAVVRFGIPSGQIGIFINSIHHSMETAGDVGLFLMSLYVLFSKRDKTADYIVSVIAIWGLFVMNLLLIVAYSVGGERGCLTFYYWVLVIASLGFGLDESISITIGVADVAYFGLGMPLSGIMACLYHAVYLYFAEKFQWHDTYFWIVIGQILISALVSGIAAIVWTIAYRNFDPGGTQASGEATTSPPSGPSQGPKGGLWKRARGAISNMLMCLCGMSCIYAFYPAIAPYQFVSPEAGHLIDLALLFTSAIPSLVIAAVCSWTDKGPDRPWTKDGKGNFAWWHATWLFMIPYVTAMTLCIFAIHYPNWRSSRAIYGNIWTTGVITVTLKCCEETLKGVANSGVGMQSADNKGDGQLSALNALTAQFTMDIVAYIGGGYVKAITKYDRDNWPTKHYGFWRSLGFWVGSALSGGLKCVRESFTTDIRANLITGNEVLFIVYADE</sequence>
<comment type="caution">
    <text evidence="3">The sequence shown here is derived from an EMBL/GenBank/DDBJ whole genome shotgun (WGS) entry which is preliminary data.</text>
</comment>
<dbReference type="KEGG" id="beq:BEWA_037020"/>
<dbReference type="EMBL" id="ACOU01000002">
    <property type="protein sequence ID" value="EKX73666.1"/>
    <property type="molecule type" value="Genomic_DNA"/>
</dbReference>
<evidence type="ECO:0000256" key="1">
    <source>
        <dbReference type="SAM" id="MobiDB-lite"/>
    </source>
</evidence>
<feature type="transmembrane region" description="Helical" evidence="2">
    <location>
        <begin position="151"/>
        <end position="173"/>
    </location>
</feature>
<feature type="transmembrane region" description="Helical" evidence="2">
    <location>
        <begin position="185"/>
        <end position="210"/>
    </location>
</feature>
<feature type="transmembrane region" description="Helical" evidence="2">
    <location>
        <begin position="122"/>
        <end position="139"/>
    </location>
</feature>
<accession>L1LE93</accession>
<dbReference type="eggNOG" id="ENOG502QXAN">
    <property type="taxonomic scope" value="Eukaryota"/>
</dbReference>
<keyword evidence="4" id="KW-1185">Reference proteome</keyword>
<organism evidence="3 4">
    <name type="scientific">Theileria equi strain WA</name>
    <dbReference type="NCBI Taxonomy" id="1537102"/>
    <lineage>
        <taxon>Eukaryota</taxon>
        <taxon>Sar</taxon>
        <taxon>Alveolata</taxon>
        <taxon>Apicomplexa</taxon>
        <taxon>Aconoidasida</taxon>
        <taxon>Piroplasmida</taxon>
        <taxon>Theileriidae</taxon>
        <taxon>Theileria</taxon>
    </lineage>
</organism>
<gene>
    <name evidence="3" type="ORF">BEWA_037020</name>
</gene>
<feature type="transmembrane region" description="Helical" evidence="2">
    <location>
        <begin position="326"/>
        <end position="347"/>
    </location>
</feature>
<dbReference type="VEuPathDB" id="PiroplasmaDB:BEWA_037020"/>
<proteinExistence type="predicted"/>
<protein>
    <submittedName>
        <fullName evidence="3">Uncharacterized protein</fullName>
    </submittedName>
</protein>
<feature type="transmembrane region" description="Helical" evidence="2">
    <location>
        <begin position="248"/>
        <end position="266"/>
    </location>
</feature>
<feature type="transmembrane region" description="Helical" evidence="2">
    <location>
        <begin position="286"/>
        <end position="305"/>
    </location>
</feature>
<evidence type="ECO:0000313" key="3">
    <source>
        <dbReference type="EMBL" id="EKX73666.1"/>
    </source>
</evidence>
<name>L1LE93_THEEQ</name>
<dbReference type="RefSeq" id="XP_004833118.1">
    <property type="nucleotide sequence ID" value="XM_004833061.1"/>
</dbReference>
<keyword evidence="2" id="KW-0812">Transmembrane</keyword>
<dbReference type="AlphaFoldDB" id="L1LE93"/>
<feature type="transmembrane region" description="Helical" evidence="2">
    <location>
        <begin position="65"/>
        <end position="83"/>
    </location>
</feature>
<feature type="region of interest" description="Disordered" evidence="1">
    <location>
        <begin position="220"/>
        <end position="240"/>
    </location>
</feature>